<accession>A0ABR3XRE9</accession>
<sequence length="453" mass="51787">MDTLPIEVRQGILAELPTLRDLQSAILSGRPLLAAYLASGRLIRHRVFLNRYYDLEAEDASARWDQESHFVVVDRWIRDLSKKDAYDGLIIREAIWPDLLAVHDTCRLGLHDGLYCSWAEDLASSCRQFDDEEKARRVEAQTLRLVNSNTIFLGQPWLTWLQSTFAACAGQGDYGYAARICKEMWSRISDSPDHRHRPCLDGLALVKITSKLCRRRGGQTPLEPSSVEEVNSAIRMAWRFLRVNCGSDPYQPGMFCYRCLDAAKLLIEEAQLSHGAVEPGLPHLEILWRSIQPRGMAFNAWSHLMVNSHADRLQGALKVWAKLQEDRREIFLQDVDLDWARDIIWLLRKKGAVVQSLFFQAEVFDLMSPSDRQYCAFGRNLADAYLKNNQIERAIGVREKVLDELPVISAIRPSWNMALASLYKKIGRGEDAGRLPESLLKKVDQMEHFIHVS</sequence>
<comment type="caution">
    <text evidence="1">The sequence shown here is derived from an EMBL/GenBank/DDBJ whole genome shotgun (WGS) entry which is preliminary data.</text>
</comment>
<protein>
    <submittedName>
        <fullName evidence="1">Uncharacterized protein</fullName>
    </submittedName>
</protein>
<gene>
    <name evidence="1" type="ORF">Daus18300_002068</name>
</gene>
<name>A0ABR3XRE9_9PEZI</name>
<keyword evidence="2" id="KW-1185">Reference proteome</keyword>
<evidence type="ECO:0000313" key="1">
    <source>
        <dbReference type="EMBL" id="KAL1878152.1"/>
    </source>
</evidence>
<dbReference type="EMBL" id="JAWRVE010000012">
    <property type="protein sequence ID" value="KAL1878152.1"/>
    <property type="molecule type" value="Genomic_DNA"/>
</dbReference>
<organism evidence="1 2">
    <name type="scientific">Diaporthe australafricana</name>
    <dbReference type="NCBI Taxonomy" id="127596"/>
    <lineage>
        <taxon>Eukaryota</taxon>
        <taxon>Fungi</taxon>
        <taxon>Dikarya</taxon>
        <taxon>Ascomycota</taxon>
        <taxon>Pezizomycotina</taxon>
        <taxon>Sordariomycetes</taxon>
        <taxon>Sordariomycetidae</taxon>
        <taxon>Diaporthales</taxon>
        <taxon>Diaporthaceae</taxon>
        <taxon>Diaporthe</taxon>
    </lineage>
</organism>
<reference evidence="1 2" key="1">
    <citation type="journal article" date="2024" name="IMA Fungus">
        <title>IMA Genome - F19 : A genome assembly and annotation guide to empower mycologists, including annotated draft genome sequences of Ceratocystis pirilliformis, Diaporthe australafricana, Fusarium ophioides, Paecilomyces lecythidis, and Sporothrix stenoceras.</title>
        <authorList>
            <person name="Aylward J."/>
            <person name="Wilson A.M."/>
            <person name="Visagie C.M."/>
            <person name="Spraker J."/>
            <person name="Barnes I."/>
            <person name="Buitendag C."/>
            <person name="Ceriani C."/>
            <person name="Del Mar Angel L."/>
            <person name="du Plessis D."/>
            <person name="Fuchs T."/>
            <person name="Gasser K."/>
            <person name="Kramer D."/>
            <person name="Li W."/>
            <person name="Munsamy K."/>
            <person name="Piso A."/>
            <person name="Price J.L."/>
            <person name="Sonnekus B."/>
            <person name="Thomas C."/>
            <person name="van der Nest A."/>
            <person name="van Dijk A."/>
            <person name="van Heerden A."/>
            <person name="van Vuuren N."/>
            <person name="Yilmaz N."/>
            <person name="Duong T.A."/>
            <person name="van der Merwe N.A."/>
            <person name="Wingfield M.J."/>
            <person name="Wingfield B.D."/>
        </authorList>
    </citation>
    <scope>NUCLEOTIDE SEQUENCE [LARGE SCALE GENOMIC DNA]</scope>
    <source>
        <strain evidence="1 2">CMW 18300</strain>
    </source>
</reference>
<proteinExistence type="predicted"/>
<evidence type="ECO:0000313" key="2">
    <source>
        <dbReference type="Proteomes" id="UP001583177"/>
    </source>
</evidence>
<dbReference type="Proteomes" id="UP001583177">
    <property type="component" value="Unassembled WGS sequence"/>
</dbReference>